<sequence length="48" mass="4938">MGTEGATSAAHSIPSPCIKRPAHATMLQPNVAQGVILKGCLCLFCIIS</sequence>
<dbReference type="AlphaFoldDB" id="A0A0A9CTR5"/>
<reference evidence="1" key="1">
    <citation type="submission" date="2014-09" db="EMBL/GenBank/DDBJ databases">
        <authorList>
            <person name="Magalhaes I.L.F."/>
            <person name="Oliveira U."/>
            <person name="Santos F.R."/>
            <person name="Vidigal T.H.D.A."/>
            <person name="Brescovit A.D."/>
            <person name="Santos A.J."/>
        </authorList>
    </citation>
    <scope>NUCLEOTIDE SEQUENCE</scope>
    <source>
        <tissue evidence="1">Shoot tissue taken approximately 20 cm above the soil surface</tissue>
    </source>
</reference>
<proteinExistence type="predicted"/>
<accession>A0A0A9CTR5</accession>
<reference evidence="1" key="2">
    <citation type="journal article" date="2015" name="Data Brief">
        <title>Shoot transcriptome of the giant reed, Arundo donax.</title>
        <authorList>
            <person name="Barrero R.A."/>
            <person name="Guerrero F.D."/>
            <person name="Moolhuijzen P."/>
            <person name="Goolsby J.A."/>
            <person name="Tidwell J."/>
            <person name="Bellgard S.E."/>
            <person name="Bellgard M.I."/>
        </authorList>
    </citation>
    <scope>NUCLEOTIDE SEQUENCE</scope>
    <source>
        <tissue evidence="1">Shoot tissue taken approximately 20 cm above the soil surface</tissue>
    </source>
</reference>
<organism evidence="1">
    <name type="scientific">Arundo donax</name>
    <name type="common">Giant reed</name>
    <name type="synonym">Donax arundinaceus</name>
    <dbReference type="NCBI Taxonomy" id="35708"/>
    <lineage>
        <taxon>Eukaryota</taxon>
        <taxon>Viridiplantae</taxon>
        <taxon>Streptophyta</taxon>
        <taxon>Embryophyta</taxon>
        <taxon>Tracheophyta</taxon>
        <taxon>Spermatophyta</taxon>
        <taxon>Magnoliopsida</taxon>
        <taxon>Liliopsida</taxon>
        <taxon>Poales</taxon>
        <taxon>Poaceae</taxon>
        <taxon>PACMAD clade</taxon>
        <taxon>Arundinoideae</taxon>
        <taxon>Arundineae</taxon>
        <taxon>Arundo</taxon>
    </lineage>
</organism>
<protein>
    <submittedName>
        <fullName evidence="1">Uncharacterized protein</fullName>
    </submittedName>
</protein>
<dbReference type="EMBL" id="GBRH01218191">
    <property type="protein sequence ID" value="JAD79704.1"/>
    <property type="molecule type" value="Transcribed_RNA"/>
</dbReference>
<evidence type="ECO:0000313" key="1">
    <source>
        <dbReference type="EMBL" id="JAD79704.1"/>
    </source>
</evidence>
<name>A0A0A9CTR5_ARUDO</name>